<dbReference type="InterPro" id="IPR044077">
    <property type="entry name" value="Amylosucrase"/>
</dbReference>
<feature type="domain" description="Glycosyl hydrolase family 13 catalytic" evidence="1">
    <location>
        <begin position="108"/>
        <end position="560"/>
    </location>
</feature>
<sequence length="650" mass="75107">MKEDTWLDKQSHTSLQRLLPRLDARFKEQVDADEWQNYLQRLKYHFPRLFKCLYHVYGAQYDFFYHLENILASATQMWLERPSELKALDAMREADPHWYQSNRLVGAMCYIDLFAGDLQGMFERIPYLKEMGINYLHLMPLFKEPEGDNDGGYAVSSYREINTKIGTMEQLSELAGELRARGISLCLDFVFNHTSDEHDWAQQALAGDPEYQSYYRLFPDRSMPEAYEKNLITIFPDERPGSFTYRNGLKKWVWTTFHNYQWDLNYENPIVFSRMLEEMLFLANQGVEILRLDAVAFIWKKLGTTSQNLPEAHVLIQAFNAVVHIAAPAMVFKSEAIVHPDEVSKYISEEECQLSYNPQLMALLWEALATQDVNILRHAMERRFSIPENCAWVNYVRCHDDIGWAFSNDDVAAFNLDPGAHRHFLTRFYTGKFEGSFARGLPFQEDPETGDARVSGTCASLTGLEKAVEEKDEAGVDLAIRRIMLLYGVTLTIGGIPVIYLGDELGALNDYTYDQDLEKVGDTRWVHRPPFDWGKVEERHDPKSISGRVYHGLLRLIQIRQQNLAFTRSETEIVDTGNKHVFGYFRNHDHYNVLVLANFSGLPQSLEARRLRMLGLRKTVVDLVAGKAITATRELLLDPYDFMVLAKPSH</sequence>
<dbReference type="STRING" id="1748243.Tel_08335"/>
<dbReference type="PANTHER" id="PTHR10357:SF213">
    <property type="entry name" value="ALPHA AMYLASE CATALYTIC REGION"/>
    <property type="match status" value="1"/>
</dbReference>
<protein>
    <submittedName>
        <fullName evidence="2">Amylosucrase</fullName>
    </submittedName>
</protein>
<dbReference type="Gene3D" id="3.20.20.80">
    <property type="entry name" value="Glycosidases"/>
    <property type="match status" value="1"/>
</dbReference>
<dbReference type="Pfam" id="PF00128">
    <property type="entry name" value="Alpha-amylase"/>
    <property type="match status" value="1"/>
</dbReference>
<dbReference type="AlphaFoldDB" id="A0A0S2TI81"/>
<dbReference type="SUPFAM" id="SSF51011">
    <property type="entry name" value="Glycosyl hydrolase domain"/>
    <property type="match status" value="1"/>
</dbReference>
<dbReference type="GO" id="GO:0005975">
    <property type="term" value="P:carbohydrate metabolic process"/>
    <property type="evidence" value="ECO:0007669"/>
    <property type="project" value="InterPro"/>
</dbReference>
<dbReference type="InterPro" id="IPR045857">
    <property type="entry name" value="O16G_dom_2"/>
</dbReference>
<dbReference type="Gene3D" id="2.60.40.1180">
    <property type="entry name" value="Golgi alpha-mannosidase II"/>
    <property type="match status" value="1"/>
</dbReference>
<dbReference type="KEGG" id="tee:Tel_08335"/>
<reference evidence="2" key="1">
    <citation type="submission" date="2015-10" db="EMBL/GenBank/DDBJ databases">
        <title>Description of Candidatus Tenderia electrophaga gen. nov, sp. nov., an Uncultivated Electroautotroph from a Biocathode Enrichment.</title>
        <authorList>
            <person name="Eddie B.J."/>
            <person name="Malanoski A.P."/>
            <person name="Wang Z."/>
            <person name="Hall R.J."/>
            <person name="Oh S.D."/>
            <person name="Heiner C."/>
            <person name="Lin B."/>
            <person name="Strycharz-Glaven S.M."/>
        </authorList>
    </citation>
    <scope>NUCLEOTIDE SEQUENCE [LARGE SCALE GENOMIC DNA]</scope>
    <source>
        <strain evidence="2">NRL1</strain>
    </source>
</reference>
<dbReference type="CDD" id="cd11324">
    <property type="entry name" value="AmyAc_Amylosucrase"/>
    <property type="match status" value="1"/>
</dbReference>
<gene>
    <name evidence="2" type="ORF">Tel_08335</name>
</gene>
<dbReference type="InterPro" id="IPR017853">
    <property type="entry name" value="GH"/>
</dbReference>
<evidence type="ECO:0000313" key="2">
    <source>
        <dbReference type="EMBL" id="ALP54785.1"/>
    </source>
</evidence>
<evidence type="ECO:0000313" key="3">
    <source>
        <dbReference type="Proteomes" id="UP000055136"/>
    </source>
</evidence>
<dbReference type="InterPro" id="IPR006047">
    <property type="entry name" value="GH13_cat_dom"/>
</dbReference>
<name>A0A0S2TI81_9GAMM</name>
<dbReference type="GO" id="GO:0047669">
    <property type="term" value="F:amylosucrase activity"/>
    <property type="evidence" value="ECO:0007669"/>
    <property type="project" value="InterPro"/>
</dbReference>
<keyword evidence="3" id="KW-1185">Reference proteome</keyword>
<organism evidence="2 3">
    <name type="scientific">Candidatus Tenderia electrophaga</name>
    <dbReference type="NCBI Taxonomy" id="1748243"/>
    <lineage>
        <taxon>Bacteria</taxon>
        <taxon>Pseudomonadati</taxon>
        <taxon>Pseudomonadota</taxon>
        <taxon>Gammaproteobacteria</taxon>
        <taxon>Candidatus Tenderiales</taxon>
        <taxon>Candidatus Tenderiaceae</taxon>
        <taxon>Candidatus Tenderia</taxon>
    </lineage>
</organism>
<dbReference type="Gene3D" id="3.90.400.10">
    <property type="entry name" value="Oligo-1,6-glucosidase, Domain 2"/>
    <property type="match status" value="1"/>
</dbReference>
<proteinExistence type="predicted"/>
<dbReference type="EMBL" id="CP013099">
    <property type="protein sequence ID" value="ALP54785.1"/>
    <property type="molecule type" value="Genomic_DNA"/>
</dbReference>
<dbReference type="Proteomes" id="UP000055136">
    <property type="component" value="Chromosome"/>
</dbReference>
<accession>A0A0S2TI81</accession>
<dbReference type="Gene3D" id="1.10.1740.10">
    <property type="match status" value="1"/>
</dbReference>
<evidence type="ECO:0000259" key="1">
    <source>
        <dbReference type="SMART" id="SM00642"/>
    </source>
</evidence>
<dbReference type="SUPFAM" id="SSF51445">
    <property type="entry name" value="(Trans)glycosidases"/>
    <property type="match status" value="1"/>
</dbReference>
<dbReference type="PANTHER" id="PTHR10357">
    <property type="entry name" value="ALPHA-AMYLASE FAMILY MEMBER"/>
    <property type="match status" value="1"/>
</dbReference>
<dbReference type="SMART" id="SM00642">
    <property type="entry name" value="Aamy"/>
    <property type="match status" value="1"/>
</dbReference>
<dbReference type="InterPro" id="IPR013780">
    <property type="entry name" value="Glyco_hydro_b"/>
</dbReference>